<dbReference type="Proteomes" id="UP001302349">
    <property type="component" value="Chromosome"/>
</dbReference>
<keyword evidence="4" id="KW-1185">Reference proteome</keyword>
<evidence type="ECO:0000256" key="1">
    <source>
        <dbReference type="ARBA" id="ARBA00023159"/>
    </source>
</evidence>
<keyword evidence="1" id="KW-0010">Activator</keyword>
<evidence type="ECO:0000313" key="3">
    <source>
        <dbReference type="EMBL" id="WOK08629.1"/>
    </source>
</evidence>
<dbReference type="RefSeq" id="WP_317491264.1">
    <property type="nucleotide sequence ID" value="NZ_CP136051.1"/>
</dbReference>
<accession>A0ABZ0IUH5</accession>
<dbReference type="EMBL" id="CP136051">
    <property type="protein sequence ID" value="WOK08629.1"/>
    <property type="molecule type" value="Genomic_DNA"/>
</dbReference>
<protein>
    <submittedName>
        <fullName evidence="3">Ada metal-binding domain-containing protein</fullName>
    </submittedName>
</protein>
<gene>
    <name evidence="3" type="ORF">RT717_08265</name>
</gene>
<evidence type="ECO:0000259" key="2">
    <source>
        <dbReference type="Pfam" id="PF02805"/>
    </source>
</evidence>
<dbReference type="SUPFAM" id="SSF57884">
    <property type="entry name" value="Ada DNA repair protein, N-terminal domain (N-Ada 10)"/>
    <property type="match status" value="1"/>
</dbReference>
<dbReference type="InterPro" id="IPR035451">
    <property type="entry name" value="Ada-like_dom_sf"/>
</dbReference>
<dbReference type="Pfam" id="PF02805">
    <property type="entry name" value="Ada_Zn_binding"/>
    <property type="match status" value="1"/>
</dbReference>
<reference evidence="3 4" key="1">
    <citation type="journal article" date="2023" name="Microbiol. Resour. Announc.">
        <title>Complete Genome Sequence of Imperialibacter roseus strain P4T.</title>
        <authorList>
            <person name="Tizabi D.R."/>
            <person name="Bachvaroff T."/>
            <person name="Hill R.T."/>
        </authorList>
    </citation>
    <scope>NUCLEOTIDE SEQUENCE [LARGE SCALE GENOMIC DNA]</scope>
    <source>
        <strain evidence="3 4">P4T</strain>
    </source>
</reference>
<evidence type="ECO:0000313" key="4">
    <source>
        <dbReference type="Proteomes" id="UP001302349"/>
    </source>
</evidence>
<feature type="domain" description="Ada DNA repair metal-binding" evidence="2">
    <location>
        <begin position="31"/>
        <end position="75"/>
    </location>
</feature>
<proteinExistence type="predicted"/>
<organism evidence="3 4">
    <name type="scientific">Imperialibacter roseus</name>
    <dbReference type="NCBI Taxonomy" id="1324217"/>
    <lineage>
        <taxon>Bacteria</taxon>
        <taxon>Pseudomonadati</taxon>
        <taxon>Bacteroidota</taxon>
        <taxon>Cytophagia</taxon>
        <taxon>Cytophagales</taxon>
        <taxon>Flammeovirgaceae</taxon>
        <taxon>Imperialibacter</taxon>
    </lineage>
</organism>
<sequence>MIRHTDLGSTRFARSRQLSALIRQGKVTLGGNAQLKIYGQLSCPSGKRMKPANRIFFLDATEAQQLGFRPCGHCMREEYGRWKENGGETG</sequence>
<dbReference type="InterPro" id="IPR004026">
    <property type="entry name" value="Ada_DNA_repair_Zn-bd"/>
</dbReference>
<dbReference type="Gene3D" id="3.40.10.10">
    <property type="entry name" value="DNA Methylphosphotriester Repair Domain"/>
    <property type="match status" value="1"/>
</dbReference>
<name>A0ABZ0IUH5_9BACT</name>